<evidence type="ECO:0000256" key="8">
    <source>
        <dbReference type="ARBA" id="ARBA00031339"/>
    </source>
</evidence>
<evidence type="ECO:0000259" key="10">
    <source>
        <dbReference type="Pfam" id="PF20671"/>
    </source>
</evidence>
<feature type="domain" description="Conserved oligomeric Golgi complex subunit 3 N-terminal" evidence="9">
    <location>
        <begin position="67"/>
        <end position="212"/>
    </location>
</feature>
<evidence type="ECO:0000256" key="5">
    <source>
        <dbReference type="ARBA" id="ARBA00022927"/>
    </source>
</evidence>
<dbReference type="GO" id="GO:0000139">
    <property type="term" value="C:Golgi membrane"/>
    <property type="evidence" value="ECO:0007669"/>
    <property type="project" value="UniProtKB-SubCell"/>
</dbReference>
<evidence type="ECO:0000256" key="3">
    <source>
        <dbReference type="ARBA" id="ARBA00020976"/>
    </source>
</evidence>
<comment type="subcellular location">
    <subcellularLocation>
        <location evidence="1">Golgi apparatus membrane</location>
        <topology evidence="1">Peripheral membrane protein</topology>
    </subcellularLocation>
</comment>
<accession>A0AA36IN51</accession>
<keyword evidence="12" id="KW-1185">Reference proteome</keyword>
<comment type="caution">
    <text evidence="11">The sequence shown here is derived from an EMBL/GenBank/DDBJ whole genome shotgun (WGS) entry which is preliminary data.</text>
</comment>
<evidence type="ECO:0000313" key="11">
    <source>
        <dbReference type="EMBL" id="CAJ1389528.1"/>
    </source>
</evidence>
<dbReference type="Proteomes" id="UP001178507">
    <property type="component" value="Unassembled WGS sequence"/>
</dbReference>
<dbReference type="EMBL" id="CAUJNA010001890">
    <property type="protein sequence ID" value="CAJ1389528.1"/>
    <property type="molecule type" value="Genomic_DNA"/>
</dbReference>
<dbReference type="InterPro" id="IPR048685">
    <property type="entry name" value="COG3_C"/>
</dbReference>
<dbReference type="PANTHER" id="PTHR13302">
    <property type="entry name" value="CONSERVED OLIGOMERIC GOLGI COMPLEX COMPONENT 3"/>
    <property type="match status" value="1"/>
</dbReference>
<dbReference type="GO" id="GO:0006886">
    <property type="term" value="P:intracellular protein transport"/>
    <property type="evidence" value="ECO:0007669"/>
    <property type="project" value="InterPro"/>
</dbReference>
<comment type="similarity">
    <text evidence="2">Belongs to the COG3 family.</text>
</comment>
<dbReference type="GO" id="GO:0017119">
    <property type="term" value="C:Golgi transport complex"/>
    <property type="evidence" value="ECO:0007669"/>
    <property type="project" value="TreeGrafter"/>
</dbReference>
<evidence type="ECO:0000256" key="2">
    <source>
        <dbReference type="ARBA" id="ARBA00009936"/>
    </source>
</evidence>
<sequence length="721" mass="81553">MGDLLLSERQVSLLDELAVSSGVPSGSAKEEPNAFETFHKHWQTVRARHGQREGSKRRGRWQWIYRVQEICNSACEELDAVLEQLSELDRQRCEVLRKTTALHEECEHMVQDQERLAADAQALGERLDFFDRVADVACMLDHQSANGLLAGTGGTPGNHSEFASVLDQIDGSITFLEAHPDFCQAQAYTHQFEHLRNRACLALRSTLQRSLEKSATQVEHQLKEGATVQTQVFYTRFKAAAGNFRPLLVLLHQRVDVHETYAVTLEELEGFFVHLRLKLLTLPVSTHLQSMVHQELERSQLAPATRQASAYILEISQLERQLFEAYFELRQPQEALRTLLETVADIFYQTMRPLVLTCDSIDSLREIADCLQMDVMEPRQRSKSELVSFLGVVYRLHKDVQEKLIYRVEMYIRDNIKGYMPTSADLDYPAILYAEKGDQDAAEHMGAPGSGWYPSLPRTLSILAKIYRVLEMSTFQGMAQEAVDLCMHTLKQASESLARRALPRCDESLQAVLPLVQMMDSQLFLVKHLLLLREQVAAFECELVVSEKYFNFGNLWEALNLKLPDGILGILKPTIYYAEVDSKKDIESQLKSACEALITNITAHITQPLAAVNTQIGHFLASGVERTSLKEQAFMQPEQLQNVIGTFLAHVKAKVPFATAHIRLYLSAPRGEDARRPSSSSRWRCGWWTRGAVWRAYSRSSASAARSSPRWALCAQMPSGS</sequence>
<dbReference type="GO" id="GO:0005801">
    <property type="term" value="C:cis-Golgi network"/>
    <property type="evidence" value="ECO:0007669"/>
    <property type="project" value="InterPro"/>
</dbReference>
<evidence type="ECO:0000256" key="4">
    <source>
        <dbReference type="ARBA" id="ARBA00022448"/>
    </source>
</evidence>
<keyword evidence="5" id="KW-0653">Protein transport</keyword>
<dbReference type="InterPro" id="IPR048320">
    <property type="entry name" value="COG3_N"/>
</dbReference>
<keyword evidence="6" id="KW-0333">Golgi apparatus</keyword>
<dbReference type="AlphaFoldDB" id="A0AA36IN51"/>
<dbReference type="GO" id="GO:0006891">
    <property type="term" value="P:intra-Golgi vesicle-mediated transport"/>
    <property type="evidence" value="ECO:0007669"/>
    <property type="project" value="TreeGrafter"/>
</dbReference>
<evidence type="ECO:0000259" key="9">
    <source>
        <dbReference type="Pfam" id="PF04136"/>
    </source>
</evidence>
<evidence type="ECO:0000256" key="7">
    <source>
        <dbReference type="ARBA" id="ARBA00023136"/>
    </source>
</evidence>
<dbReference type="PANTHER" id="PTHR13302:SF8">
    <property type="entry name" value="CONSERVED OLIGOMERIC GOLGI COMPLEX SUBUNIT 3"/>
    <property type="match status" value="1"/>
</dbReference>
<dbReference type="Pfam" id="PF20671">
    <property type="entry name" value="COG3_C"/>
    <property type="match status" value="1"/>
</dbReference>
<feature type="domain" description="Conserved oligomeric Golgi complex subunit 3 C-terminal" evidence="10">
    <location>
        <begin position="232"/>
        <end position="554"/>
    </location>
</feature>
<evidence type="ECO:0000313" key="12">
    <source>
        <dbReference type="Proteomes" id="UP001178507"/>
    </source>
</evidence>
<gene>
    <name evidence="11" type="ORF">EVOR1521_LOCUS15132</name>
</gene>
<keyword evidence="7" id="KW-0472">Membrane</keyword>
<evidence type="ECO:0000256" key="1">
    <source>
        <dbReference type="ARBA" id="ARBA00004395"/>
    </source>
</evidence>
<name>A0AA36IN51_9DINO</name>
<reference evidence="11" key="1">
    <citation type="submission" date="2023-08" db="EMBL/GenBank/DDBJ databases">
        <authorList>
            <person name="Chen Y."/>
            <person name="Shah S."/>
            <person name="Dougan E. K."/>
            <person name="Thang M."/>
            <person name="Chan C."/>
        </authorList>
    </citation>
    <scope>NUCLEOTIDE SEQUENCE</scope>
</reference>
<protein>
    <recommendedName>
        <fullName evidence="3">Conserved oligomeric Golgi complex subunit 3</fullName>
    </recommendedName>
    <alternativeName>
        <fullName evidence="8">Component of oligomeric Golgi complex 3</fullName>
    </alternativeName>
</protein>
<dbReference type="GO" id="GO:0007030">
    <property type="term" value="P:Golgi organization"/>
    <property type="evidence" value="ECO:0007669"/>
    <property type="project" value="TreeGrafter"/>
</dbReference>
<organism evidence="11 12">
    <name type="scientific">Effrenium voratum</name>
    <dbReference type="NCBI Taxonomy" id="2562239"/>
    <lineage>
        <taxon>Eukaryota</taxon>
        <taxon>Sar</taxon>
        <taxon>Alveolata</taxon>
        <taxon>Dinophyceae</taxon>
        <taxon>Suessiales</taxon>
        <taxon>Symbiodiniaceae</taxon>
        <taxon>Effrenium</taxon>
    </lineage>
</organism>
<dbReference type="InterPro" id="IPR007265">
    <property type="entry name" value="COG_su3"/>
</dbReference>
<evidence type="ECO:0000256" key="6">
    <source>
        <dbReference type="ARBA" id="ARBA00023034"/>
    </source>
</evidence>
<keyword evidence="4" id="KW-0813">Transport</keyword>
<dbReference type="Pfam" id="PF04136">
    <property type="entry name" value="COG3_N"/>
    <property type="match status" value="1"/>
</dbReference>
<proteinExistence type="inferred from homology"/>